<evidence type="ECO:0000256" key="1">
    <source>
        <dbReference type="SAM" id="MobiDB-lite"/>
    </source>
</evidence>
<reference evidence="4 5" key="2">
    <citation type="submission" date="2016-10" db="EMBL/GenBank/DDBJ databases">
        <authorList>
            <person name="Varghese N."/>
            <person name="Submissions S."/>
        </authorList>
    </citation>
    <scope>NUCLEOTIDE SEQUENCE [LARGE SCALE GENOMIC DNA]</scope>
    <source>
        <strain evidence="5">ATCC 20501</strain>
        <strain evidence="3 4">CGMCC 4.3529</strain>
    </source>
</reference>
<name>A0A1H6D3Z8_9PSEU</name>
<organism evidence="2 5">
    <name type="scientific">Saccharopolyspora kobensis</name>
    <dbReference type="NCBI Taxonomy" id="146035"/>
    <lineage>
        <taxon>Bacteria</taxon>
        <taxon>Bacillati</taxon>
        <taxon>Actinomycetota</taxon>
        <taxon>Actinomycetes</taxon>
        <taxon>Pseudonocardiales</taxon>
        <taxon>Pseudonocardiaceae</taxon>
        <taxon>Saccharopolyspora</taxon>
    </lineage>
</organism>
<dbReference type="EMBL" id="FNVB01000005">
    <property type="protein sequence ID" value="SEG79513.1"/>
    <property type="molecule type" value="Genomic_DNA"/>
</dbReference>
<dbReference type="Proteomes" id="UP000236729">
    <property type="component" value="Unassembled WGS sequence"/>
</dbReference>
<dbReference type="Gene3D" id="2.130.10.10">
    <property type="entry name" value="YVTN repeat-like/Quinoprotein amine dehydrogenase"/>
    <property type="match status" value="2"/>
</dbReference>
<accession>A0A1H6D3Z8</accession>
<dbReference type="InterPro" id="IPR011047">
    <property type="entry name" value="Quinoprotein_ADH-like_sf"/>
</dbReference>
<sequence>MDPREHLNAASTRPFADPSALSSEPADLLRALEESDWSAFVPARDLVPLRELLDSVERKRGITEAHRFATARLRALGARPQHPHHHFDGISACALSSCGRYLATGSWGEDPGVLQIWEVATGRCVNALPSIEGGLGWPDCERTIQWSADNARIAMSFCTNMVGAWDPFGDDSEPIASADVTNGGGRPPAFALAPDGLRAYISVGGDDEGVPGCVAPLQQDPGYHDGEEPDPEPMAEFLPEEVMADREYGPEPPRWVAWSSDGARIYGQDRSGTALSIDAGTRQLTWIAQAGDCLRVGTVGMPAAWSPDGRFLAHQHGELVIRDGLTGERLATFPEHPGEPTLHLGRRGALARLAVAIRDGNDAGARPAVIIYDGGELRHQLDIALPRWDHVDAAAWCWAPDGDRAAALTAAGTVEVHSLTDTPELVRTLEVPAGTGGLLWGADDVLIALGTTVLRFVSVETGEVLGDFTFPSDDVAEDAAADEPGSWLGVEDDRLADIVEDHDDPRSLDTALTWSVDRRFGWPLRWT</sequence>
<gene>
    <name evidence="2" type="ORF">SAMN02982929_03863</name>
    <name evidence="3" type="ORF">SAMN05216506_102458</name>
</gene>
<dbReference type="PANTHER" id="PTHR19879">
    <property type="entry name" value="TRANSCRIPTION INITIATION FACTOR TFIID"/>
    <property type="match status" value="1"/>
</dbReference>
<dbReference type="Proteomes" id="UP000199690">
    <property type="component" value="Unassembled WGS sequence"/>
</dbReference>
<proteinExistence type="predicted"/>
<dbReference type="AlphaFoldDB" id="A0A1H6D3Z8"/>
<evidence type="ECO:0000313" key="2">
    <source>
        <dbReference type="EMBL" id="SEG79513.1"/>
    </source>
</evidence>
<accession>A0A1I1PLE0</accession>
<evidence type="ECO:0000313" key="5">
    <source>
        <dbReference type="Proteomes" id="UP000236729"/>
    </source>
</evidence>
<dbReference type="InterPro" id="IPR015943">
    <property type="entry name" value="WD40/YVTN_repeat-like_dom_sf"/>
</dbReference>
<keyword evidence="4" id="KW-1185">Reference proteome</keyword>
<dbReference type="RefSeq" id="WP_093349578.1">
    <property type="nucleotide sequence ID" value="NZ_FNVB01000005.1"/>
</dbReference>
<protein>
    <recommendedName>
        <fullName evidence="6">WD40 repeat protein</fullName>
    </recommendedName>
</protein>
<feature type="region of interest" description="Disordered" evidence="1">
    <location>
        <begin position="1"/>
        <end position="21"/>
    </location>
</feature>
<dbReference type="EMBL" id="FOME01000002">
    <property type="protein sequence ID" value="SFD08498.1"/>
    <property type="molecule type" value="Genomic_DNA"/>
</dbReference>
<reference evidence="2" key="1">
    <citation type="submission" date="2016-10" db="EMBL/GenBank/DDBJ databases">
        <authorList>
            <person name="de Groot N.N."/>
        </authorList>
    </citation>
    <scope>NUCLEOTIDE SEQUENCE [LARGE SCALE GENOMIC DNA]</scope>
    <source>
        <strain evidence="2">ATCC 20501</strain>
    </source>
</reference>
<evidence type="ECO:0000313" key="4">
    <source>
        <dbReference type="Proteomes" id="UP000199690"/>
    </source>
</evidence>
<evidence type="ECO:0008006" key="6">
    <source>
        <dbReference type="Google" id="ProtNLM"/>
    </source>
</evidence>
<dbReference type="SUPFAM" id="SSF50998">
    <property type="entry name" value="Quinoprotein alcohol dehydrogenase-like"/>
    <property type="match status" value="1"/>
</dbReference>
<dbReference type="PANTHER" id="PTHR19879:SF9">
    <property type="entry name" value="TRANSCRIPTION INITIATION FACTOR TFIID SUBUNIT 5"/>
    <property type="match status" value="1"/>
</dbReference>
<evidence type="ECO:0000313" key="3">
    <source>
        <dbReference type="EMBL" id="SFD08498.1"/>
    </source>
</evidence>